<dbReference type="Proteomes" id="UP000217289">
    <property type="component" value="Chromosome"/>
</dbReference>
<evidence type="ECO:0000313" key="3">
    <source>
        <dbReference type="EMBL" id="ATB29403.1"/>
    </source>
</evidence>
<dbReference type="AlphaFoldDB" id="A0A250IDT8"/>
<gene>
    <name evidence="3" type="ORF">MEBOL_002852</name>
</gene>
<name>A0A250IDT8_9BACT</name>
<dbReference type="RefSeq" id="WP_245919760.1">
    <property type="nucleotide sequence ID" value="NZ_CP022163.1"/>
</dbReference>
<feature type="chain" id="PRO_5012173952" description="Lipoprotein" evidence="2">
    <location>
        <begin position="23"/>
        <end position="255"/>
    </location>
</feature>
<organism evidence="3 4">
    <name type="scientific">Melittangium boletus DSM 14713</name>
    <dbReference type="NCBI Taxonomy" id="1294270"/>
    <lineage>
        <taxon>Bacteria</taxon>
        <taxon>Pseudomonadati</taxon>
        <taxon>Myxococcota</taxon>
        <taxon>Myxococcia</taxon>
        <taxon>Myxococcales</taxon>
        <taxon>Cystobacterineae</taxon>
        <taxon>Archangiaceae</taxon>
        <taxon>Melittangium</taxon>
    </lineage>
</organism>
<evidence type="ECO:0000256" key="1">
    <source>
        <dbReference type="SAM" id="MobiDB-lite"/>
    </source>
</evidence>
<dbReference type="KEGG" id="mbd:MEBOL_002852"/>
<feature type="signal peptide" evidence="2">
    <location>
        <begin position="1"/>
        <end position="22"/>
    </location>
</feature>
<accession>A0A250IDT8</accession>
<reference evidence="3 4" key="1">
    <citation type="submission" date="2017-06" db="EMBL/GenBank/DDBJ databases">
        <authorList>
            <person name="Kim H.J."/>
            <person name="Triplett B.A."/>
        </authorList>
    </citation>
    <scope>NUCLEOTIDE SEQUENCE [LARGE SCALE GENOMIC DNA]</scope>
    <source>
        <strain evidence="3 4">DSM 14713</strain>
    </source>
</reference>
<evidence type="ECO:0000313" key="4">
    <source>
        <dbReference type="Proteomes" id="UP000217289"/>
    </source>
</evidence>
<keyword evidence="2" id="KW-0732">Signal</keyword>
<dbReference type="EMBL" id="CP022163">
    <property type="protein sequence ID" value="ATB29403.1"/>
    <property type="molecule type" value="Genomic_DNA"/>
</dbReference>
<evidence type="ECO:0000256" key="2">
    <source>
        <dbReference type="SAM" id="SignalP"/>
    </source>
</evidence>
<evidence type="ECO:0008006" key="5">
    <source>
        <dbReference type="Google" id="ProtNLM"/>
    </source>
</evidence>
<keyword evidence="4" id="KW-1185">Reference proteome</keyword>
<dbReference type="PROSITE" id="PS51257">
    <property type="entry name" value="PROKAR_LIPOPROTEIN"/>
    <property type="match status" value="1"/>
</dbReference>
<sequence>MNTPRRRWLPSALVLMSLSACGGDPDETNPTPVEPNPPRSSTCDQAAFDLANLDAQTPTQAEISTNLFAISQSNPKVVWNGDKTAVRMVVWTTYGGYTAGTNTLTRDLFLTPAPQLQEACKAWGLSGNELVARINQYLGLTPATEGDYQNRKLVEMWVKPSALFRPCADQEVDDSTCGLTYPASATSAHKSWLNNYWGGSYSPWLTTHYPFTGLGYTYDWCSGETTHVGASEYVVLTGNEVDVVGYTTAAEYCAK</sequence>
<proteinExistence type="predicted"/>
<protein>
    <recommendedName>
        <fullName evidence="5">Lipoprotein</fullName>
    </recommendedName>
</protein>
<feature type="region of interest" description="Disordered" evidence="1">
    <location>
        <begin position="20"/>
        <end position="41"/>
    </location>
</feature>